<reference evidence="2 3" key="1">
    <citation type="journal article" date="2013" name="Curr. Biol.">
        <title>The Genome of the Foraminiferan Reticulomyxa filosa.</title>
        <authorList>
            <person name="Glockner G."/>
            <person name="Hulsmann N."/>
            <person name="Schleicher M."/>
            <person name="Noegel A.A."/>
            <person name="Eichinger L."/>
            <person name="Gallinger C."/>
            <person name="Pawlowski J."/>
            <person name="Sierra R."/>
            <person name="Euteneuer U."/>
            <person name="Pillet L."/>
            <person name="Moustafa A."/>
            <person name="Platzer M."/>
            <person name="Groth M."/>
            <person name="Szafranski K."/>
            <person name="Schliwa M."/>
        </authorList>
    </citation>
    <scope>NUCLEOTIDE SEQUENCE [LARGE SCALE GENOMIC DNA]</scope>
</reference>
<proteinExistence type="predicted"/>
<name>X6NDC4_RETFI</name>
<protein>
    <submittedName>
        <fullName evidence="2">Uncharacterized protein</fullName>
    </submittedName>
</protein>
<keyword evidence="1" id="KW-0812">Transmembrane</keyword>
<comment type="caution">
    <text evidence="2">The sequence shown here is derived from an EMBL/GenBank/DDBJ whole genome shotgun (WGS) entry which is preliminary data.</text>
</comment>
<dbReference type="EMBL" id="ASPP01009546">
    <property type="protein sequence ID" value="ETO23986.1"/>
    <property type="molecule type" value="Genomic_DNA"/>
</dbReference>
<evidence type="ECO:0000256" key="1">
    <source>
        <dbReference type="SAM" id="Phobius"/>
    </source>
</evidence>
<organism evidence="2 3">
    <name type="scientific">Reticulomyxa filosa</name>
    <dbReference type="NCBI Taxonomy" id="46433"/>
    <lineage>
        <taxon>Eukaryota</taxon>
        <taxon>Sar</taxon>
        <taxon>Rhizaria</taxon>
        <taxon>Retaria</taxon>
        <taxon>Foraminifera</taxon>
        <taxon>Monothalamids</taxon>
        <taxon>Reticulomyxidae</taxon>
        <taxon>Reticulomyxa</taxon>
    </lineage>
</organism>
<dbReference type="Proteomes" id="UP000023152">
    <property type="component" value="Unassembled WGS sequence"/>
</dbReference>
<gene>
    <name evidence="2" type="ORF">RFI_13174</name>
</gene>
<sequence length="304" mass="34977">IHGGEISNIKLLLAGWPQDTISYSNRFSHMDAAGLYHDLKDDYDGVRPHVVRLQPWDKKQTEEFLKKEFDIQTCSPLLVKFIYNKTGGVPGLAKALVRDRSLVFVKNGGQLDCPTIERLGDICLGVKDTDIFFPIPQPIQSYVTKMVDALVPYENSQFILITVKVMQNEDNFYYYTTLCVGQEFLSIAFALDSLRACHPLNDSETFEEEFKYSIEVLEEEEFIREGEEGESHEGIQSGRFYVFNLGLLRDVIYTLMLFKQRSAFHKSIIKVFSKLKKKERVMLWMYVCVCVCGMCAPSNKKKKK</sequence>
<evidence type="ECO:0000313" key="2">
    <source>
        <dbReference type="EMBL" id="ETO23986.1"/>
    </source>
</evidence>
<evidence type="ECO:0000313" key="3">
    <source>
        <dbReference type="Proteomes" id="UP000023152"/>
    </source>
</evidence>
<dbReference type="AlphaFoldDB" id="X6NDC4"/>
<feature type="non-terminal residue" evidence="2">
    <location>
        <position position="1"/>
    </location>
</feature>
<accession>X6NDC4</accession>
<keyword evidence="3" id="KW-1185">Reference proteome</keyword>
<keyword evidence="1" id="KW-1133">Transmembrane helix</keyword>
<feature type="transmembrane region" description="Helical" evidence="1">
    <location>
        <begin position="281"/>
        <end position="299"/>
    </location>
</feature>
<keyword evidence="1" id="KW-0472">Membrane</keyword>